<dbReference type="OrthoDB" id="3251668at2759"/>
<keyword evidence="4" id="KW-0804">Transcription</keyword>
<evidence type="ECO:0000256" key="1">
    <source>
        <dbReference type="ARBA" id="ARBA00004123"/>
    </source>
</evidence>
<dbReference type="Gene3D" id="4.10.240.10">
    <property type="entry name" value="Zn(2)-C6 fungal-type DNA-binding domain"/>
    <property type="match status" value="1"/>
</dbReference>
<sequence length="508" mass="57484">MANIGKGKRNLRIDSLPHDRQIAEKDCRQCVKRRIKCDRTLPHCRKCELRDISCAGFDRLQLRWDQGIASRGRFRGKGVPLPKIRGSTGPKLGGMSIELSASPSRDASVIKNHLATSLNDKLLHHFFSTVVPRLTWLDVGPSNPWRRLIQPLASQSHHLRLSISGLAAAHLAATVSGEGQSSFFLQVNKGLRDETLKNLSQGLRNETDTGRMASRQLQSSETEILNMLASALVLCYSEMHIPSSRDWGLHLRACRAMVERCFLLSQQSHPHDALSKFLIKEVADLETFGNLAGSRVSEKAIVGMNFNSLLHSNLWTFTAMIDELTRVERLRSGSTKNNFGSTESELEKWHGKLGAAYESANEMIPYLPECDSTQSMFRLVIDAHYYATLLYCYQCLTLPGTYEQQKREFCDTLWHSIQSVTDRSSAEFIHDVFFPLFIVGTQSLHDMERQALVEAVFLQTMHVTGFWCNQTALQVLRSFWTHSDRAIDETWIQFVRRNAAAIGPFVIF</sequence>
<dbReference type="InterPro" id="IPR001138">
    <property type="entry name" value="Zn2Cys6_DnaBD"/>
</dbReference>
<dbReference type="EMBL" id="WIWV01000030">
    <property type="protein sequence ID" value="KAF7717176.1"/>
    <property type="molecule type" value="Genomic_DNA"/>
</dbReference>
<dbReference type="Proteomes" id="UP000631181">
    <property type="component" value="Unassembled WGS sequence"/>
</dbReference>
<keyword evidence="3" id="KW-0238">DNA-binding</keyword>
<evidence type="ECO:0000256" key="4">
    <source>
        <dbReference type="ARBA" id="ARBA00023163"/>
    </source>
</evidence>
<evidence type="ECO:0000313" key="8">
    <source>
        <dbReference type="Proteomes" id="UP000631181"/>
    </source>
</evidence>
<dbReference type="Pfam" id="PF00172">
    <property type="entry name" value="Zn_clus"/>
    <property type="match status" value="1"/>
</dbReference>
<dbReference type="Pfam" id="PF11951">
    <property type="entry name" value="Fungal_trans_2"/>
    <property type="match status" value="1"/>
</dbReference>
<dbReference type="GO" id="GO:0005634">
    <property type="term" value="C:nucleus"/>
    <property type="evidence" value="ECO:0007669"/>
    <property type="project" value="UniProtKB-SubCell"/>
</dbReference>
<dbReference type="SUPFAM" id="SSF57701">
    <property type="entry name" value="Zn2/Cys6 DNA-binding domain"/>
    <property type="match status" value="1"/>
</dbReference>
<keyword evidence="5" id="KW-0539">Nucleus</keyword>
<comment type="caution">
    <text evidence="7">The sequence shown here is derived from an EMBL/GenBank/DDBJ whole genome shotgun (WGS) entry which is preliminary data.</text>
</comment>
<reference evidence="7" key="1">
    <citation type="journal article" date="2020" name="Front. Microbiol.">
        <title>Gene regulatory networks of Penicillium echinulatum 2HH and Penicillium oxalicum 114-2 inferred by a computational biology approach.</title>
        <authorList>
            <person name="Lenz A.R."/>
            <person name="Galan-Vasquez E."/>
            <person name="Balbinot E."/>
            <person name="De Abreu F.P."/>
            <person name="De Oliveira N.S."/>
            <person name="Da Rosa L.O."/>
            <person name="De Avila E Silva S."/>
            <person name="Camassola M."/>
            <person name="Dillon A.J.P."/>
            <person name="Perez-Rueda E."/>
        </authorList>
    </citation>
    <scope>NUCLEOTIDE SEQUENCE</scope>
    <source>
        <strain evidence="7">S1M29</strain>
    </source>
</reference>
<organism evidence="7 8">
    <name type="scientific">Penicillium ucsense</name>
    <dbReference type="NCBI Taxonomy" id="2839758"/>
    <lineage>
        <taxon>Eukaryota</taxon>
        <taxon>Fungi</taxon>
        <taxon>Dikarya</taxon>
        <taxon>Ascomycota</taxon>
        <taxon>Pezizomycotina</taxon>
        <taxon>Eurotiomycetes</taxon>
        <taxon>Eurotiomycetidae</taxon>
        <taxon>Eurotiales</taxon>
        <taxon>Aspergillaceae</taxon>
        <taxon>Penicillium</taxon>
    </lineage>
</organism>
<evidence type="ECO:0000256" key="5">
    <source>
        <dbReference type="ARBA" id="ARBA00023242"/>
    </source>
</evidence>
<dbReference type="InterPro" id="IPR021858">
    <property type="entry name" value="Fun_TF"/>
</dbReference>
<comment type="subcellular location">
    <subcellularLocation>
        <location evidence="1">Nucleus</location>
    </subcellularLocation>
</comment>
<dbReference type="CDD" id="cd00067">
    <property type="entry name" value="GAL4"/>
    <property type="match status" value="1"/>
</dbReference>
<gene>
    <name evidence="7" type="ORF">PECM_004708</name>
</gene>
<dbReference type="GO" id="GO:0000981">
    <property type="term" value="F:DNA-binding transcription factor activity, RNA polymerase II-specific"/>
    <property type="evidence" value="ECO:0007669"/>
    <property type="project" value="InterPro"/>
</dbReference>
<name>A0A8J8W680_9EURO</name>
<protein>
    <submittedName>
        <fullName evidence="7">Fungal Zn(2)-Cys(6) binuclear cluster domain-containing protein</fullName>
    </submittedName>
</protein>
<evidence type="ECO:0000313" key="7">
    <source>
        <dbReference type="EMBL" id="KAF7717176.1"/>
    </source>
</evidence>
<dbReference type="PANTHER" id="PTHR37534">
    <property type="entry name" value="TRANSCRIPTIONAL ACTIVATOR PROTEIN UGA3"/>
    <property type="match status" value="1"/>
</dbReference>
<dbReference type="InterPro" id="IPR036864">
    <property type="entry name" value="Zn2-C6_fun-type_DNA-bd_sf"/>
</dbReference>
<feature type="domain" description="Zn(2)-C6 fungal-type" evidence="6">
    <location>
        <begin position="26"/>
        <end position="54"/>
    </location>
</feature>
<evidence type="ECO:0000256" key="3">
    <source>
        <dbReference type="ARBA" id="ARBA00023125"/>
    </source>
</evidence>
<evidence type="ECO:0000259" key="6">
    <source>
        <dbReference type="PROSITE" id="PS50048"/>
    </source>
</evidence>
<dbReference type="PANTHER" id="PTHR37534:SF46">
    <property type="entry name" value="ZN(II)2CYS6 TRANSCRIPTION FACTOR (EUROFUNG)"/>
    <property type="match status" value="1"/>
</dbReference>
<proteinExistence type="predicted"/>
<dbReference type="AlphaFoldDB" id="A0A8J8W680"/>
<accession>A0A8J8W680</accession>
<dbReference type="GO" id="GO:0008270">
    <property type="term" value="F:zinc ion binding"/>
    <property type="evidence" value="ECO:0007669"/>
    <property type="project" value="InterPro"/>
</dbReference>
<evidence type="ECO:0000256" key="2">
    <source>
        <dbReference type="ARBA" id="ARBA00023015"/>
    </source>
</evidence>
<keyword evidence="8" id="KW-1185">Reference proteome</keyword>
<dbReference type="PROSITE" id="PS50048">
    <property type="entry name" value="ZN2_CY6_FUNGAL_2"/>
    <property type="match status" value="1"/>
</dbReference>
<keyword evidence="2" id="KW-0805">Transcription regulation</keyword>
<dbReference type="GO" id="GO:0003677">
    <property type="term" value="F:DNA binding"/>
    <property type="evidence" value="ECO:0007669"/>
    <property type="project" value="UniProtKB-KW"/>
</dbReference>